<dbReference type="AlphaFoldDB" id="L1KMI9"/>
<reference evidence="1 2" key="1">
    <citation type="submission" date="2012-11" db="EMBL/GenBank/DDBJ databases">
        <authorList>
            <person name="Huguet-Tapia J.C."/>
            <person name="Durkin A.S."/>
            <person name="Pettis G.S."/>
            <person name="Badger J.H."/>
        </authorList>
    </citation>
    <scope>NUCLEOTIDE SEQUENCE [LARGE SCALE GENOMIC DNA]</scope>
    <source>
        <strain evidence="1 2">91-03</strain>
    </source>
</reference>
<evidence type="ECO:0000313" key="1">
    <source>
        <dbReference type="EMBL" id="EKX62031.1"/>
    </source>
</evidence>
<accession>L1KMI9</accession>
<dbReference type="Proteomes" id="UP000010411">
    <property type="component" value="Unassembled WGS sequence"/>
</dbReference>
<protein>
    <submittedName>
        <fullName evidence="1">Uncharacterized protein</fullName>
    </submittedName>
</protein>
<dbReference type="EMBL" id="AEJC01000541">
    <property type="protein sequence ID" value="EKX62031.1"/>
    <property type="molecule type" value="Genomic_DNA"/>
</dbReference>
<name>L1KMI9_9ACTN</name>
<comment type="caution">
    <text evidence="1">The sequence shown here is derived from an EMBL/GenBank/DDBJ whole genome shotgun (WGS) entry which is preliminary data.</text>
</comment>
<gene>
    <name evidence="1" type="ORF">STRIP9103_05542</name>
</gene>
<keyword evidence="2" id="KW-1185">Reference proteome</keyword>
<evidence type="ECO:0000313" key="2">
    <source>
        <dbReference type="Proteomes" id="UP000010411"/>
    </source>
</evidence>
<organism evidence="1 2">
    <name type="scientific">Streptomyces ipomoeae 91-03</name>
    <dbReference type="NCBI Taxonomy" id="698759"/>
    <lineage>
        <taxon>Bacteria</taxon>
        <taxon>Bacillati</taxon>
        <taxon>Actinomycetota</taxon>
        <taxon>Actinomycetes</taxon>
        <taxon>Kitasatosporales</taxon>
        <taxon>Streptomycetaceae</taxon>
        <taxon>Streptomyces</taxon>
    </lineage>
</organism>
<sequence>MAGHDVAVPAAHGVARYAEHMSRTRAFVARARSQPRRSAARRLR</sequence>
<proteinExistence type="predicted"/>